<dbReference type="Proteomes" id="UP001157733">
    <property type="component" value="Chromosome"/>
</dbReference>
<evidence type="ECO:0000313" key="1">
    <source>
        <dbReference type="EMBL" id="CAI2716976.1"/>
    </source>
</evidence>
<accession>A0ABM9HA25</accession>
<protein>
    <submittedName>
        <fullName evidence="1">Uncharacterized protein</fullName>
    </submittedName>
</protein>
<evidence type="ECO:0000313" key="2">
    <source>
        <dbReference type="Proteomes" id="UP001157733"/>
    </source>
</evidence>
<proteinExistence type="predicted"/>
<gene>
    <name evidence="1" type="ORF">NSPWAT_0117</name>
</gene>
<keyword evidence="2" id="KW-1185">Reference proteome</keyword>
<sequence length="31" mass="3484">MLLQALKKAANTINNPKFHRDKVFIDAPSSD</sequence>
<dbReference type="EMBL" id="OX336137">
    <property type="protein sequence ID" value="CAI2716976.1"/>
    <property type="molecule type" value="Genomic_DNA"/>
</dbReference>
<reference evidence="1 2" key="1">
    <citation type="submission" date="2022-09" db="EMBL/GenBank/DDBJ databases">
        <authorList>
            <person name="Kop L."/>
        </authorList>
    </citation>
    <scope>NUCLEOTIDE SEQUENCE [LARGE SCALE GENOMIC DNA]</scope>
    <source>
        <strain evidence="1 2">347</strain>
    </source>
</reference>
<organism evidence="1 2">
    <name type="scientific">Nitrospina watsonii</name>
    <dbReference type="NCBI Taxonomy" id="1323948"/>
    <lineage>
        <taxon>Bacteria</taxon>
        <taxon>Pseudomonadati</taxon>
        <taxon>Nitrospinota/Tectimicrobiota group</taxon>
        <taxon>Nitrospinota</taxon>
        <taxon>Nitrospinia</taxon>
        <taxon>Nitrospinales</taxon>
        <taxon>Nitrospinaceae</taxon>
        <taxon>Nitrospina</taxon>
    </lineage>
</organism>
<name>A0ABM9HA25_9BACT</name>